<evidence type="ECO:0000256" key="4">
    <source>
        <dbReference type="ARBA" id="ARBA00022741"/>
    </source>
</evidence>
<dbReference type="InterPro" id="IPR001650">
    <property type="entry name" value="Helicase_C-like"/>
</dbReference>
<dbReference type="InterPro" id="IPR006935">
    <property type="entry name" value="Helicase/UvrB_N"/>
</dbReference>
<name>A0A0G1XTJ1_9BACT</name>
<keyword evidence="5 12" id="KW-0227">DNA damage</keyword>
<evidence type="ECO:0000256" key="3">
    <source>
        <dbReference type="ARBA" id="ARBA00022490"/>
    </source>
</evidence>
<comment type="subcellular location">
    <subcellularLocation>
        <location evidence="1 12 13">Cytoplasm</location>
    </subcellularLocation>
</comment>
<evidence type="ECO:0000256" key="6">
    <source>
        <dbReference type="ARBA" id="ARBA00022769"/>
    </source>
</evidence>
<dbReference type="Gene3D" id="4.10.860.10">
    <property type="entry name" value="UVR domain"/>
    <property type="match status" value="1"/>
</dbReference>
<dbReference type="InterPro" id="IPR027417">
    <property type="entry name" value="P-loop_NTPase"/>
</dbReference>
<evidence type="ECO:0000313" key="18">
    <source>
        <dbReference type="Proteomes" id="UP000034290"/>
    </source>
</evidence>
<feature type="short sequence motif" description="Beta-hairpin" evidence="12">
    <location>
        <begin position="90"/>
        <end position="113"/>
    </location>
</feature>
<dbReference type="Proteomes" id="UP000034290">
    <property type="component" value="Unassembled WGS sequence"/>
</dbReference>
<evidence type="ECO:0000256" key="1">
    <source>
        <dbReference type="ARBA" id="ARBA00004496"/>
    </source>
</evidence>
<keyword evidence="12 13" id="KW-0742">SOS response</keyword>
<dbReference type="SUPFAM" id="SSF46600">
    <property type="entry name" value="C-terminal UvrC-binding domain of UvrB"/>
    <property type="match status" value="1"/>
</dbReference>
<dbReference type="EMBL" id="LCRM01000070">
    <property type="protein sequence ID" value="KKW34548.1"/>
    <property type="molecule type" value="Genomic_DNA"/>
</dbReference>
<dbReference type="InterPro" id="IPR014001">
    <property type="entry name" value="Helicase_ATP-bd"/>
</dbReference>
<dbReference type="InterPro" id="IPR004807">
    <property type="entry name" value="UvrB"/>
</dbReference>
<gene>
    <name evidence="12" type="primary">uvrB</name>
    <name evidence="17" type="ORF">UY81_C0070G0007</name>
</gene>
<dbReference type="GO" id="GO:0005737">
    <property type="term" value="C:cytoplasm"/>
    <property type="evidence" value="ECO:0007669"/>
    <property type="project" value="UniProtKB-SubCell"/>
</dbReference>
<dbReference type="InterPro" id="IPR036876">
    <property type="entry name" value="UVR_dom_sf"/>
</dbReference>
<evidence type="ECO:0000256" key="9">
    <source>
        <dbReference type="ARBA" id="ARBA00023204"/>
    </source>
</evidence>
<keyword evidence="7 12" id="KW-0067">ATP-binding</keyword>
<dbReference type="NCBIfam" id="TIGR00631">
    <property type="entry name" value="uvrb"/>
    <property type="match status" value="1"/>
</dbReference>
<dbReference type="CDD" id="cd17916">
    <property type="entry name" value="DEXHc_UvrB"/>
    <property type="match status" value="1"/>
</dbReference>
<sequence length="663" mass="75199">MNFQLVSNYQPAGDQPSAISALTKGLHDGLNKQTLFGVTGSGKTFTIANVIQNIQRPTLVLAHNKTLAAQLCNEFREFFPNNVVEYFVSYYDYYQPEAYLPRTDTYIEKDAQINEEIDRLRHAATQALLSRRDVIIVASVSCIYGLGSPEAYKEFVIHIEQGSTRTEVMRQLVAMQFERTNADLKLGTYRVRGDVMEVMPMSEETVYRITFVGETTDEIVQMDPITRKRIREQEDLWIFPAKHFMSTPVTRERAVKAIREELTLRLAELDREGKVLEAERLSRRTRYDLEMIQNVGTCSGIENYSRHFDGRVSGEPPFTLLDYFPEDFLLVVDESHVTLPQVRGMYNGDQARKKTLVEHGFRLPSAVDNRPLTFDEFDKKMTSSIFVSATPGLIEKEASQQIVEQIIRPTGLVDPEVIVRPVTEKGAYPGQIDDLISEIEKRIPKKERVLVTTLTKRMAEDLTDFLAERGVKVQYLHSDVKTIDRIGVLTDLRKGVYDVVVGVNLLREGLDLPEVTLMGILDADKEGFLRSESSLIQTIGRVARNVEGKVILYGDEVTGSMKRAIDETNRRRKKQIAYNKKHGITPKTIIKEVGDIRVLLGLGEGDVKNILKIEMTASSKELEEVIAEKKAEMKKSAANLQFELAGILRDEIKILEKELLSKT</sequence>
<dbReference type="Pfam" id="PF00271">
    <property type="entry name" value="Helicase_C"/>
    <property type="match status" value="1"/>
</dbReference>
<dbReference type="PANTHER" id="PTHR24029:SF0">
    <property type="entry name" value="UVRABC SYSTEM PROTEIN B"/>
    <property type="match status" value="1"/>
</dbReference>
<dbReference type="Gene3D" id="3.40.50.300">
    <property type="entry name" value="P-loop containing nucleotide triphosphate hydrolases"/>
    <property type="match status" value="3"/>
</dbReference>
<keyword evidence="4 12" id="KW-0547">Nucleotide-binding</keyword>
<evidence type="ECO:0000256" key="12">
    <source>
        <dbReference type="HAMAP-Rule" id="MF_00204"/>
    </source>
</evidence>
<feature type="domain" description="Helicase C-terminal" evidence="16">
    <location>
        <begin position="431"/>
        <end position="597"/>
    </location>
</feature>
<dbReference type="GO" id="GO:0009380">
    <property type="term" value="C:excinuclease repair complex"/>
    <property type="evidence" value="ECO:0007669"/>
    <property type="project" value="InterPro"/>
</dbReference>
<dbReference type="HAMAP" id="MF_00204">
    <property type="entry name" value="UvrB"/>
    <property type="match status" value="1"/>
</dbReference>
<dbReference type="GO" id="GO:0003677">
    <property type="term" value="F:DNA binding"/>
    <property type="evidence" value="ECO:0007669"/>
    <property type="project" value="UniProtKB-UniRule"/>
</dbReference>
<keyword evidence="3 12" id="KW-0963">Cytoplasm</keyword>
<dbReference type="Pfam" id="PF17757">
    <property type="entry name" value="UvrB_inter"/>
    <property type="match status" value="1"/>
</dbReference>
<evidence type="ECO:0000259" key="14">
    <source>
        <dbReference type="PROSITE" id="PS50151"/>
    </source>
</evidence>
<reference evidence="17 18" key="1">
    <citation type="journal article" date="2015" name="Nature">
        <title>rRNA introns, odd ribosomes, and small enigmatic genomes across a large radiation of phyla.</title>
        <authorList>
            <person name="Brown C.T."/>
            <person name="Hug L.A."/>
            <person name="Thomas B.C."/>
            <person name="Sharon I."/>
            <person name="Castelle C.J."/>
            <person name="Singh A."/>
            <person name="Wilkins M.J."/>
            <person name="Williams K.H."/>
            <person name="Banfield J.F."/>
        </authorList>
    </citation>
    <scope>NUCLEOTIDE SEQUENCE [LARGE SCALE GENOMIC DNA]</scope>
</reference>
<protein>
    <recommendedName>
        <fullName evidence="11 12">UvrABC system protein B</fullName>
        <shortName evidence="12">Protein UvrB</shortName>
    </recommendedName>
    <alternativeName>
        <fullName evidence="12">Excinuclease ABC subunit B</fullName>
    </alternativeName>
</protein>
<dbReference type="Pfam" id="PF04851">
    <property type="entry name" value="ResIII"/>
    <property type="match status" value="1"/>
</dbReference>
<evidence type="ECO:0000256" key="2">
    <source>
        <dbReference type="ARBA" id="ARBA00008533"/>
    </source>
</evidence>
<dbReference type="InterPro" id="IPR024759">
    <property type="entry name" value="UvrB_YAD/RRR_dom"/>
</dbReference>
<dbReference type="PROSITE" id="PS51192">
    <property type="entry name" value="HELICASE_ATP_BIND_1"/>
    <property type="match status" value="1"/>
</dbReference>
<dbReference type="Pfam" id="PF12344">
    <property type="entry name" value="UvrB"/>
    <property type="match status" value="1"/>
</dbReference>
<dbReference type="GO" id="GO:0009381">
    <property type="term" value="F:excinuclease ABC activity"/>
    <property type="evidence" value="ECO:0007669"/>
    <property type="project" value="UniProtKB-UniRule"/>
</dbReference>
<dbReference type="NCBIfam" id="NF003673">
    <property type="entry name" value="PRK05298.1"/>
    <property type="match status" value="1"/>
</dbReference>
<evidence type="ECO:0000256" key="5">
    <source>
        <dbReference type="ARBA" id="ARBA00022763"/>
    </source>
</evidence>
<dbReference type="Pfam" id="PF02151">
    <property type="entry name" value="UVR"/>
    <property type="match status" value="1"/>
</dbReference>
<evidence type="ECO:0000256" key="11">
    <source>
        <dbReference type="ARBA" id="ARBA00029504"/>
    </source>
</evidence>
<comment type="domain">
    <text evidence="12">The beta-hairpin motif is involved in DNA binding.</text>
</comment>
<keyword evidence="6 12" id="KW-0228">DNA excision</keyword>
<evidence type="ECO:0000256" key="13">
    <source>
        <dbReference type="RuleBase" id="RU003587"/>
    </source>
</evidence>
<evidence type="ECO:0000256" key="8">
    <source>
        <dbReference type="ARBA" id="ARBA00022881"/>
    </source>
</evidence>
<dbReference type="SUPFAM" id="SSF52540">
    <property type="entry name" value="P-loop containing nucleoside triphosphate hydrolases"/>
    <property type="match status" value="2"/>
</dbReference>
<evidence type="ECO:0000259" key="15">
    <source>
        <dbReference type="PROSITE" id="PS51192"/>
    </source>
</evidence>
<dbReference type="PANTHER" id="PTHR24029">
    <property type="entry name" value="UVRABC SYSTEM PROTEIN B"/>
    <property type="match status" value="1"/>
</dbReference>
<dbReference type="GO" id="GO:0009432">
    <property type="term" value="P:SOS response"/>
    <property type="evidence" value="ECO:0007669"/>
    <property type="project" value="UniProtKB-UniRule"/>
</dbReference>
<comment type="similarity">
    <text evidence="2 12 13">Belongs to the UvrB family.</text>
</comment>
<comment type="subunit">
    <text evidence="10 12 13">Forms a heterotetramer with UvrA during the search for lesions. Interacts with UvrC in an incision complex.</text>
</comment>
<dbReference type="InterPro" id="IPR041471">
    <property type="entry name" value="UvrB_inter"/>
</dbReference>
<comment type="caution">
    <text evidence="17">The sequence shown here is derived from an EMBL/GenBank/DDBJ whole genome shotgun (WGS) entry which is preliminary data.</text>
</comment>
<feature type="domain" description="Helicase ATP-binding" evidence="15">
    <location>
        <begin position="24"/>
        <end position="175"/>
    </location>
</feature>
<dbReference type="PROSITE" id="PS50151">
    <property type="entry name" value="UVR"/>
    <property type="match status" value="1"/>
</dbReference>
<evidence type="ECO:0000313" key="17">
    <source>
        <dbReference type="EMBL" id="KKW34548.1"/>
    </source>
</evidence>
<dbReference type="PATRIC" id="fig|1618650.3.peg.670"/>
<comment type="function">
    <text evidence="12">The UvrABC repair system catalyzes the recognition and processing of DNA lesions. A damage recognition complex composed of 2 UvrA and 2 UvrB subunits scans DNA for abnormalities. Upon binding of the UvrA(2)B(2) complex to a putative damaged site, the DNA wraps around one UvrB monomer. DNA wrap is dependent on ATP binding by UvrB and probably causes local melting of the DNA helix, facilitating insertion of UvrB beta-hairpin between the DNA strands. Then UvrB probes one DNA strand for the presence of a lesion. If a lesion is found the UvrA subunits dissociate and the UvrB-DNA preincision complex is formed. This complex is subsequently bound by UvrC and the second UvrB is released. If no lesion is found, the DNA wraps around the other UvrB subunit that will check the other stand for damage.</text>
</comment>
<proteinExistence type="inferred from homology"/>
<organism evidence="17 18">
    <name type="scientific">Candidatus Giovannonibacteria bacterium GW2011_GWA2_53_7</name>
    <dbReference type="NCBI Taxonomy" id="1618650"/>
    <lineage>
        <taxon>Bacteria</taxon>
        <taxon>Candidatus Giovannoniibacteriota</taxon>
    </lineage>
</organism>
<evidence type="ECO:0000259" key="16">
    <source>
        <dbReference type="PROSITE" id="PS51194"/>
    </source>
</evidence>
<keyword evidence="9 12" id="KW-0234">DNA repair</keyword>
<evidence type="ECO:0000256" key="7">
    <source>
        <dbReference type="ARBA" id="ARBA00022840"/>
    </source>
</evidence>
<dbReference type="GO" id="GO:0016887">
    <property type="term" value="F:ATP hydrolysis activity"/>
    <property type="evidence" value="ECO:0007669"/>
    <property type="project" value="InterPro"/>
</dbReference>
<accession>A0A0G1XTJ1</accession>
<dbReference type="SMART" id="SM00490">
    <property type="entry name" value="HELICc"/>
    <property type="match status" value="1"/>
</dbReference>
<feature type="domain" description="UVR" evidence="14">
    <location>
        <begin position="623"/>
        <end position="658"/>
    </location>
</feature>
<dbReference type="PROSITE" id="PS51194">
    <property type="entry name" value="HELICASE_CTER"/>
    <property type="match status" value="1"/>
</dbReference>
<feature type="binding site" evidence="12">
    <location>
        <begin position="37"/>
        <end position="44"/>
    </location>
    <ligand>
        <name>ATP</name>
        <dbReference type="ChEBI" id="CHEBI:30616"/>
    </ligand>
</feature>
<dbReference type="AlphaFoldDB" id="A0A0G1XTJ1"/>
<dbReference type="CDD" id="cd18790">
    <property type="entry name" value="SF2_C_UvrB"/>
    <property type="match status" value="1"/>
</dbReference>
<dbReference type="GO" id="GO:0006289">
    <property type="term" value="P:nucleotide-excision repair"/>
    <property type="evidence" value="ECO:0007669"/>
    <property type="project" value="UniProtKB-UniRule"/>
</dbReference>
<evidence type="ECO:0000256" key="10">
    <source>
        <dbReference type="ARBA" id="ARBA00026033"/>
    </source>
</evidence>
<dbReference type="SMART" id="SM00487">
    <property type="entry name" value="DEXDc"/>
    <property type="match status" value="1"/>
</dbReference>
<keyword evidence="8 12" id="KW-0267">Excision nuclease</keyword>
<dbReference type="InterPro" id="IPR001943">
    <property type="entry name" value="UVR_dom"/>
</dbReference>
<dbReference type="GO" id="GO:0005524">
    <property type="term" value="F:ATP binding"/>
    <property type="evidence" value="ECO:0007669"/>
    <property type="project" value="UniProtKB-UniRule"/>
</dbReference>